<feature type="region of interest" description="Disordered" evidence="1">
    <location>
        <begin position="177"/>
        <end position="202"/>
    </location>
</feature>
<feature type="compositionally biased region" description="Basic and acidic residues" evidence="1">
    <location>
        <begin position="12"/>
        <end position="22"/>
    </location>
</feature>
<evidence type="ECO:0000313" key="3">
    <source>
        <dbReference type="Proteomes" id="UP000314294"/>
    </source>
</evidence>
<keyword evidence="3" id="KW-1185">Reference proteome</keyword>
<evidence type="ECO:0000313" key="2">
    <source>
        <dbReference type="EMBL" id="TNN27489.1"/>
    </source>
</evidence>
<feature type="compositionally biased region" description="Low complexity" evidence="1">
    <location>
        <begin position="97"/>
        <end position="108"/>
    </location>
</feature>
<dbReference type="AlphaFoldDB" id="A0A4Z2EF32"/>
<accession>A0A4Z2EF32</accession>
<feature type="compositionally biased region" description="Pro residues" evidence="1">
    <location>
        <begin position="112"/>
        <end position="125"/>
    </location>
</feature>
<dbReference type="Proteomes" id="UP000314294">
    <property type="component" value="Unassembled WGS sequence"/>
</dbReference>
<sequence length="217" mass="22967">MYKQVNKSIITEVKDHIPDQNRARPGPSQTGTEPDRDRARPGPSQTTWPKAAAEASALRGDSPLSLGLKRAALQPGPDQHEERGPPDSPDVSPACSPRRAAAAARPGAPDLPSAPRPGPRSPPGRAPRGVLRLPEPATGAKDARGAPGLARGSRGARPVMSSRAAALLLRLRGLNQRAARGTNDDTGRTGPGSGYSPSFGRRHSGINVIFYRWRRSQ</sequence>
<dbReference type="EMBL" id="SRLO01008211">
    <property type="protein sequence ID" value="TNN27489.1"/>
    <property type="molecule type" value="Genomic_DNA"/>
</dbReference>
<organism evidence="2 3">
    <name type="scientific">Liparis tanakae</name>
    <name type="common">Tanaka's snailfish</name>
    <dbReference type="NCBI Taxonomy" id="230148"/>
    <lineage>
        <taxon>Eukaryota</taxon>
        <taxon>Metazoa</taxon>
        <taxon>Chordata</taxon>
        <taxon>Craniata</taxon>
        <taxon>Vertebrata</taxon>
        <taxon>Euteleostomi</taxon>
        <taxon>Actinopterygii</taxon>
        <taxon>Neopterygii</taxon>
        <taxon>Teleostei</taxon>
        <taxon>Neoteleostei</taxon>
        <taxon>Acanthomorphata</taxon>
        <taxon>Eupercaria</taxon>
        <taxon>Perciformes</taxon>
        <taxon>Cottioidei</taxon>
        <taxon>Cottales</taxon>
        <taxon>Liparidae</taxon>
        <taxon>Liparis</taxon>
    </lineage>
</organism>
<name>A0A4Z2EF32_9TELE</name>
<evidence type="ECO:0000256" key="1">
    <source>
        <dbReference type="SAM" id="MobiDB-lite"/>
    </source>
</evidence>
<comment type="caution">
    <text evidence="2">The sequence shown here is derived from an EMBL/GenBank/DDBJ whole genome shotgun (WGS) entry which is preliminary data.</text>
</comment>
<gene>
    <name evidence="2" type="ORF">EYF80_062367</name>
</gene>
<feature type="region of interest" description="Disordered" evidence="1">
    <location>
        <begin position="1"/>
        <end position="159"/>
    </location>
</feature>
<protein>
    <submittedName>
        <fullName evidence="2">Uncharacterized protein</fullName>
    </submittedName>
</protein>
<proteinExistence type="predicted"/>
<reference evidence="2 3" key="1">
    <citation type="submission" date="2019-03" db="EMBL/GenBank/DDBJ databases">
        <title>First draft genome of Liparis tanakae, snailfish: a comprehensive survey of snailfish specific genes.</title>
        <authorList>
            <person name="Kim W."/>
            <person name="Song I."/>
            <person name="Jeong J.-H."/>
            <person name="Kim D."/>
            <person name="Kim S."/>
            <person name="Ryu S."/>
            <person name="Song J.Y."/>
            <person name="Lee S.K."/>
        </authorList>
    </citation>
    <scope>NUCLEOTIDE SEQUENCE [LARGE SCALE GENOMIC DNA]</scope>
    <source>
        <tissue evidence="2">Muscle</tissue>
    </source>
</reference>